<evidence type="ECO:0000256" key="2">
    <source>
        <dbReference type="SAM" id="Phobius"/>
    </source>
</evidence>
<gene>
    <name evidence="4" type="ORF">FB4_2059</name>
</gene>
<evidence type="ECO:0000313" key="5">
    <source>
        <dbReference type="Proteomes" id="UP000004324"/>
    </source>
</evidence>
<dbReference type="OrthoDB" id="9812065at2"/>
<feature type="domain" description="NodB homology" evidence="3">
    <location>
        <begin position="77"/>
        <end position="290"/>
    </location>
</feature>
<accession>I9LJ46</accession>
<feature type="domain" description="NodB homology" evidence="3">
    <location>
        <begin position="641"/>
        <end position="848"/>
    </location>
</feature>
<feature type="transmembrane region" description="Helical" evidence="2">
    <location>
        <begin position="7"/>
        <end position="24"/>
    </location>
</feature>
<sequence length="874" mass="97996">MKNKKMILVLVLFISICLIGIFFFKNIFIKPTGGDYRNIRDLDSSYHAEAEIEEALAKIKNSQEKATVIMGRNNGQRQIALTFDGLTDRTSVQQILDLLKKYNMKATFFVDGMQTAEDPQTVVNIKKAGHKIENYSFSGINKMETLPMERVVKDFSRAQKIIKVITDQGPNLLKCNDTKYTDQLLQAAKACGFNSVVKTDVFLNVKQMNSLVAADTFVDKLKPGSIVSVKLKSNAEPITNEPGKTDLQPAIDKQPGLKELLQEADLREKETIEAVEKLLIALSKANYTAVYVEDFAADDRIQKSAKTALLDSSFLVKAASYLQEQSTSLFTLPTAFAADIADNHIKEIKIISTIEPAIPYTFGGLTNEIVVNDVLGRLHDLGIKATFFVAEVEMKKYPETLRRIIENGHEIGIAIRPKDGETFEETRKSIMSARKILHEQFGVDTNLIKQPWGAVSDLTKEATSSLECKLIGQSVNVVQSKHKDYTSADQVMAEIFGKSMFSLGRGQIVHFRMDYYTNDRLIGDLVETIKQRKVDNIAYVTSYDNPASNPDNNSQYTIKPVGEILNHDNFIYQYPVDSGNVPTRIRNHWHGLKIDQHNFLVETSKRYIGNRTVTYEDRMLGFSKMDIRRLDKSGFIHTKDKVIFLTFDDWGTDAAINKILYVLRKHNVPGTFFILTNNVLNNPNLLRTIAMQGHDIGGHSDKHKPMVINDPKTGKLTQTQGKEEYTKELSTSYQKLQDVIGDVTINGKPALTGFFRPPQLAISKMGVEALFETGYEYIINGSCSTNDYKAENVPQLIRTIEDGVYTKEGEVKKGAILVMHMSDTAAYTAAALDILLTANEAKADSDPSKFKVGRLSDYLVDGYSQINRKIAELK</sequence>
<organism evidence="4 5">
    <name type="scientific">Pelosinus fermentans B4</name>
    <dbReference type="NCBI Taxonomy" id="1149862"/>
    <lineage>
        <taxon>Bacteria</taxon>
        <taxon>Bacillati</taxon>
        <taxon>Bacillota</taxon>
        <taxon>Negativicutes</taxon>
        <taxon>Selenomonadales</taxon>
        <taxon>Sporomusaceae</taxon>
        <taxon>Pelosinus</taxon>
    </lineage>
</organism>
<dbReference type="PATRIC" id="fig|1149862.3.peg.333"/>
<dbReference type="InterPro" id="IPR002509">
    <property type="entry name" value="NODB_dom"/>
</dbReference>
<evidence type="ECO:0000256" key="1">
    <source>
        <dbReference type="SAM" id="MobiDB-lite"/>
    </source>
</evidence>
<protein>
    <submittedName>
        <fullName evidence="4">Polysaccharide deacetylase</fullName>
    </submittedName>
</protein>
<keyword evidence="2" id="KW-0812">Transmembrane</keyword>
<keyword evidence="5" id="KW-1185">Reference proteome</keyword>
<dbReference type="GO" id="GO:0016810">
    <property type="term" value="F:hydrolase activity, acting on carbon-nitrogen (but not peptide) bonds"/>
    <property type="evidence" value="ECO:0007669"/>
    <property type="project" value="InterPro"/>
</dbReference>
<feature type="region of interest" description="Disordered" evidence="1">
    <location>
        <begin position="700"/>
        <end position="721"/>
    </location>
</feature>
<dbReference type="EMBL" id="AKVJ01000006">
    <property type="protein sequence ID" value="EIW20441.1"/>
    <property type="molecule type" value="Genomic_DNA"/>
</dbReference>
<evidence type="ECO:0000259" key="3">
    <source>
        <dbReference type="PROSITE" id="PS51677"/>
    </source>
</evidence>
<evidence type="ECO:0000313" key="4">
    <source>
        <dbReference type="EMBL" id="EIW20441.1"/>
    </source>
</evidence>
<keyword evidence="2" id="KW-0472">Membrane</keyword>
<dbReference type="InterPro" id="IPR050248">
    <property type="entry name" value="Polysacc_deacetylase_ArnD"/>
</dbReference>
<dbReference type="Proteomes" id="UP000004324">
    <property type="component" value="Unassembled WGS sequence"/>
</dbReference>
<dbReference type="GO" id="GO:0005975">
    <property type="term" value="P:carbohydrate metabolic process"/>
    <property type="evidence" value="ECO:0007669"/>
    <property type="project" value="InterPro"/>
</dbReference>
<dbReference type="AlphaFoldDB" id="I9LJ46"/>
<dbReference type="PANTHER" id="PTHR10587">
    <property type="entry name" value="GLYCOSYL TRANSFERASE-RELATED"/>
    <property type="match status" value="1"/>
</dbReference>
<comment type="caution">
    <text evidence="4">The sequence shown here is derived from an EMBL/GenBank/DDBJ whole genome shotgun (WGS) entry which is preliminary data.</text>
</comment>
<dbReference type="RefSeq" id="WP_007930742.1">
    <property type="nucleotide sequence ID" value="NZ_AKVJ01000006.1"/>
</dbReference>
<dbReference type="PROSITE" id="PS51677">
    <property type="entry name" value="NODB"/>
    <property type="match status" value="2"/>
</dbReference>
<dbReference type="Pfam" id="PF01522">
    <property type="entry name" value="Polysacc_deac_1"/>
    <property type="match status" value="3"/>
</dbReference>
<dbReference type="CDD" id="cd10917">
    <property type="entry name" value="CE4_NodB_like_6s_7s"/>
    <property type="match status" value="3"/>
</dbReference>
<keyword evidence="2" id="KW-1133">Transmembrane helix</keyword>
<dbReference type="SUPFAM" id="SSF88713">
    <property type="entry name" value="Glycoside hydrolase/deacetylase"/>
    <property type="match status" value="3"/>
</dbReference>
<proteinExistence type="predicted"/>
<reference evidence="4 5" key="1">
    <citation type="journal article" date="2012" name="J. Bacteriol.">
        <title>Draft Genome Sequences for Two Metal-Reducing Pelosinus fermentans Strains Isolated from a Cr(VI)-Contaminated Site and for Type Strain R7.</title>
        <authorList>
            <person name="Brown S.D."/>
            <person name="Podar M."/>
            <person name="Klingeman D.M."/>
            <person name="Johnson C.M."/>
            <person name="Yang Z.K."/>
            <person name="Utturkar S.M."/>
            <person name="Land M.L."/>
            <person name="Mosher J.J."/>
            <person name="Hurt R.A.Jr."/>
            <person name="Phelps T.J."/>
            <person name="Palumbo A.V."/>
            <person name="Arkin A.P."/>
            <person name="Hazen T.C."/>
            <person name="Elias D.A."/>
        </authorList>
    </citation>
    <scope>NUCLEOTIDE SEQUENCE [LARGE SCALE GENOMIC DNA]</scope>
    <source>
        <strain evidence="4 5">B4</strain>
    </source>
</reference>
<dbReference type="InterPro" id="IPR011330">
    <property type="entry name" value="Glyco_hydro/deAcase_b/a-brl"/>
</dbReference>
<name>I9LJ46_9FIRM</name>
<dbReference type="Gene3D" id="3.20.20.370">
    <property type="entry name" value="Glycoside hydrolase/deacetylase"/>
    <property type="match status" value="3"/>
</dbReference>